<comment type="caution">
    <text evidence="1">The sequence shown here is derived from an EMBL/GenBank/DDBJ whole genome shotgun (WGS) entry which is preliminary data.</text>
</comment>
<dbReference type="OrthoDB" id="3158924at2759"/>
<evidence type="ECO:0000313" key="2">
    <source>
        <dbReference type="Proteomes" id="UP000765509"/>
    </source>
</evidence>
<sequence length="116" mass="13618">MWKGACDTAERLIAEAKEYNKLRYDKTHKKPEFREGDQVLVSTCNLNNLKVPEKQRDSFVAPLTIIRVIGKNTVEVRITEEFSRKNPVLSVRQVKYYHQAREGMFHSRNKSHNLQD</sequence>
<proteinExistence type="predicted"/>
<keyword evidence="2" id="KW-1185">Reference proteome</keyword>
<organism evidence="1 2">
    <name type="scientific">Austropuccinia psidii MF-1</name>
    <dbReference type="NCBI Taxonomy" id="1389203"/>
    <lineage>
        <taxon>Eukaryota</taxon>
        <taxon>Fungi</taxon>
        <taxon>Dikarya</taxon>
        <taxon>Basidiomycota</taxon>
        <taxon>Pucciniomycotina</taxon>
        <taxon>Pucciniomycetes</taxon>
        <taxon>Pucciniales</taxon>
        <taxon>Sphaerophragmiaceae</taxon>
        <taxon>Austropuccinia</taxon>
    </lineage>
</organism>
<evidence type="ECO:0000313" key="1">
    <source>
        <dbReference type="EMBL" id="MBW0493850.1"/>
    </source>
</evidence>
<accession>A0A9Q3D3A5</accession>
<name>A0A9Q3D3A5_9BASI</name>
<protein>
    <submittedName>
        <fullName evidence="1">Uncharacterized protein</fullName>
    </submittedName>
</protein>
<gene>
    <name evidence="1" type="ORF">O181_033565</name>
</gene>
<dbReference type="Proteomes" id="UP000765509">
    <property type="component" value="Unassembled WGS sequence"/>
</dbReference>
<dbReference type="EMBL" id="AVOT02012274">
    <property type="protein sequence ID" value="MBW0493850.1"/>
    <property type="molecule type" value="Genomic_DNA"/>
</dbReference>
<reference evidence="1" key="1">
    <citation type="submission" date="2021-03" db="EMBL/GenBank/DDBJ databases">
        <title>Draft genome sequence of rust myrtle Austropuccinia psidii MF-1, a brazilian biotype.</title>
        <authorList>
            <person name="Quecine M.C."/>
            <person name="Pachon D.M.R."/>
            <person name="Bonatelli M.L."/>
            <person name="Correr F.H."/>
            <person name="Franceschini L.M."/>
            <person name="Leite T.F."/>
            <person name="Margarido G.R.A."/>
            <person name="Almeida C.A."/>
            <person name="Ferrarezi J.A."/>
            <person name="Labate C.A."/>
        </authorList>
    </citation>
    <scope>NUCLEOTIDE SEQUENCE</scope>
    <source>
        <strain evidence="1">MF-1</strain>
    </source>
</reference>
<dbReference type="AlphaFoldDB" id="A0A9Q3D3A5"/>